<reference evidence="3" key="2">
    <citation type="submission" date="2015-01" db="EMBL/GenBank/DDBJ databases">
        <title>Evolutionary Origins and Diversification of the Mycorrhizal Mutualists.</title>
        <authorList>
            <consortium name="DOE Joint Genome Institute"/>
            <consortium name="Mycorrhizal Genomics Consortium"/>
            <person name="Kohler A."/>
            <person name="Kuo A."/>
            <person name="Nagy L.G."/>
            <person name="Floudas D."/>
            <person name="Copeland A."/>
            <person name="Barry K.W."/>
            <person name="Cichocki N."/>
            <person name="Veneault-Fourrey C."/>
            <person name="LaButti K."/>
            <person name="Lindquist E.A."/>
            <person name="Lipzen A."/>
            <person name="Lundell T."/>
            <person name="Morin E."/>
            <person name="Murat C."/>
            <person name="Riley R."/>
            <person name="Ohm R."/>
            <person name="Sun H."/>
            <person name="Tunlid A."/>
            <person name="Henrissat B."/>
            <person name="Grigoriev I.V."/>
            <person name="Hibbett D.S."/>
            <person name="Martin F."/>
        </authorList>
    </citation>
    <scope>NUCLEOTIDE SEQUENCE [LARGE SCALE GENOMIC DNA]</scope>
    <source>
        <strain evidence="3">F 1598</strain>
    </source>
</reference>
<dbReference type="InterPro" id="IPR009057">
    <property type="entry name" value="Homeodomain-like_sf"/>
</dbReference>
<evidence type="ECO:0000259" key="1">
    <source>
        <dbReference type="Pfam" id="PF13358"/>
    </source>
</evidence>
<dbReference type="InterPro" id="IPR038717">
    <property type="entry name" value="Tc1-like_DDE_dom"/>
</dbReference>
<dbReference type="GO" id="GO:0003676">
    <property type="term" value="F:nucleic acid binding"/>
    <property type="evidence" value="ECO:0007669"/>
    <property type="project" value="InterPro"/>
</dbReference>
<sequence>MPIADIVHLSKRSKRAVQNVLATYRDYGQPINPFTRPCGRKRILERDDLNYLEGIITAEPALYLDKIQDKLREIRDVEVSLATLSRTLAHLAVTHKHIAKEASERNELLRATWQVVMGQYEPRQIVCIDEAGVDDHTNIRRSGWAPLGQACVWWTSFLRGRKYSILPALSLDGLLTLDIFEGSVNRERFIGFLRNSLAPHLNPYPMDRSVVIMDNCSIHHDNDIRQVIEIEWAKLVYLPPYSPDFNPIEECFSFMKAWLRRHERAPRAAAL</sequence>
<dbReference type="STRING" id="765440.A0A0C3FKZ3"/>
<name>A0A0C3FKZ3_PILCF</name>
<dbReference type="Pfam" id="PF13358">
    <property type="entry name" value="DDE_3"/>
    <property type="match status" value="1"/>
</dbReference>
<dbReference type="NCBIfam" id="NF033545">
    <property type="entry name" value="transpos_IS630"/>
    <property type="match status" value="1"/>
</dbReference>
<dbReference type="AlphaFoldDB" id="A0A0C3FKZ3"/>
<dbReference type="PANTHER" id="PTHR46564:SF1">
    <property type="entry name" value="TRANSPOSASE"/>
    <property type="match status" value="1"/>
</dbReference>
<accession>A0A0C3FKZ3</accession>
<dbReference type="EMBL" id="KN833005">
    <property type="protein sequence ID" value="KIM80176.1"/>
    <property type="molecule type" value="Genomic_DNA"/>
</dbReference>
<evidence type="ECO:0000313" key="3">
    <source>
        <dbReference type="Proteomes" id="UP000054166"/>
    </source>
</evidence>
<dbReference type="HOGENOM" id="CLU_056788_1_0_1"/>
<keyword evidence="3" id="KW-1185">Reference proteome</keyword>
<dbReference type="SUPFAM" id="SSF46689">
    <property type="entry name" value="Homeodomain-like"/>
    <property type="match status" value="1"/>
</dbReference>
<dbReference type="InterPro" id="IPR036397">
    <property type="entry name" value="RNaseH_sf"/>
</dbReference>
<protein>
    <recommendedName>
        <fullName evidence="1">Tc1-like transposase DDE domain-containing protein</fullName>
    </recommendedName>
</protein>
<dbReference type="InterPro" id="IPR047655">
    <property type="entry name" value="Transpos_IS630-like"/>
</dbReference>
<evidence type="ECO:0000313" key="2">
    <source>
        <dbReference type="EMBL" id="KIM80176.1"/>
    </source>
</evidence>
<dbReference type="Proteomes" id="UP000054166">
    <property type="component" value="Unassembled WGS sequence"/>
</dbReference>
<reference evidence="2 3" key="1">
    <citation type="submission" date="2014-04" db="EMBL/GenBank/DDBJ databases">
        <authorList>
            <consortium name="DOE Joint Genome Institute"/>
            <person name="Kuo A."/>
            <person name="Tarkka M."/>
            <person name="Buscot F."/>
            <person name="Kohler A."/>
            <person name="Nagy L.G."/>
            <person name="Floudas D."/>
            <person name="Copeland A."/>
            <person name="Barry K.W."/>
            <person name="Cichocki N."/>
            <person name="Veneault-Fourrey C."/>
            <person name="LaButti K."/>
            <person name="Lindquist E.A."/>
            <person name="Lipzen A."/>
            <person name="Lundell T."/>
            <person name="Morin E."/>
            <person name="Murat C."/>
            <person name="Sun H."/>
            <person name="Tunlid A."/>
            <person name="Henrissat B."/>
            <person name="Grigoriev I.V."/>
            <person name="Hibbett D.S."/>
            <person name="Martin F."/>
            <person name="Nordberg H.P."/>
            <person name="Cantor M.N."/>
            <person name="Hua S.X."/>
        </authorList>
    </citation>
    <scope>NUCLEOTIDE SEQUENCE [LARGE SCALE GENOMIC DNA]</scope>
    <source>
        <strain evidence="2 3">F 1598</strain>
    </source>
</reference>
<feature type="domain" description="Tc1-like transposase DDE" evidence="1">
    <location>
        <begin position="124"/>
        <end position="268"/>
    </location>
</feature>
<proteinExistence type="predicted"/>
<dbReference type="PANTHER" id="PTHR46564">
    <property type="entry name" value="TRANSPOSASE"/>
    <property type="match status" value="1"/>
</dbReference>
<gene>
    <name evidence="2" type="ORF">PILCRDRAFT_73411</name>
</gene>
<dbReference type="Gene3D" id="3.30.420.10">
    <property type="entry name" value="Ribonuclease H-like superfamily/Ribonuclease H"/>
    <property type="match status" value="1"/>
</dbReference>
<dbReference type="InParanoid" id="A0A0C3FKZ3"/>
<organism evidence="2 3">
    <name type="scientific">Piloderma croceum (strain F 1598)</name>
    <dbReference type="NCBI Taxonomy" id="765440"/>
    <lineage>
        <taxon>Eukaryota</taxon>
        <taxon>Fungi</taxon>
        <taxon>Dikarya</taxon>
        <taxon>Basidiomycota</taxon>
        <taxon>Agaricomycotina</taxon>
        <taxon>Agaricomycetes</taxon>
        <taxon>Agaricomycetidae</taxon>
        <taxon>Atheliales</taxon>
        <taxon>Atheliaceae</taxon>
        <taxon>Piloderma</taxon>
    </lineage>
</organism>
<dbReference type="OrthoDB" id="3022198at2759"/>